<gene>
    <name evidence="2" type="ORF">Pa4123_13200</name>
</gene>
<protein>
    <recommendedName>
        <fullName evidence="1">SnoaL-like domain-containing protein</fullName>
    </recommendedName>
</protein>
<dbReference type="RefSeq" id="WP_281893172.1">
    <property type="nucleotide sequence ID" value="NZ_BSDI01000005.1"/>
</dbReference>
<dbReference type="Pfam" id="PF12680">
    <property type="entry name" value="SnoaL_2"/>
    <property type="match status" value="1"/>
</dbReference>
<dbReference type="Gene3D" id="3.10.450.50">
    <property type="match status" value="1"/>
</dbReference>
<proteinExistence type="predicted"/>
<dbReference type="PANTHER" id="PTHR41252">
    <property type="entry name" value="BLR2505 PROTEIN"/>
    <property type="match status" value="1"/>
</dbReference>
<sequence>MTTTMSPAAAVAAEFFRRFGAGDFDGVLELFADNVDWDVPGAPEVPWTGRRRTRADIRAFLSTVAAEVRTREFTVDRVLADGEHGVALGRFTHEVLRTGRAFSCGFALHIHVRDGRIDLYHMFEDSAAVAAAYRP</sequence>
<organism evidence="2 3">
    <name type="scientific">Phytohabitans aurantiacus</name>
    <dbReference type="NCBI Taxonomy" id="3016789"/>
    <lineage>
        <taxon>Bacteria</taxon>
        <taxon>Bacillati</taxon>
        <taxon>Actinomycetota</taxon>
        <taxon>Actinomycetes</taxon>
        <taxon>Micromonosporales</taxon>
        <taxon>Micromonosporaceae</taxon>
    </lineage>
</organism>
<comment type="caution">
    <text evidence="2">The sequence shown here is derived from an EMBL/GenBank/DDBJ whole genome shotgun (WGS) entry which is preliminary data.</text>
</comment>
<dbReference type="InterPro" id="IPR037401">
    <property type="entry name" value="SnoaL-like"/>
</dbReference>
<feature type="domain" description="SnoaL-like" evidence="1">
    <location>
        <begin position="13"/>
        <end position="117"/>
    </location>
</feature>
<dbReference type="PANTHER" id="PTHR41252:SF1">
    <property type="entry name" value="BLR2505 PROTEIN"/>
    <property type="match status" value="1"/>
</dbReference>
<accession>A0ABQ5QP84</accession>
<evidence type="ECO:0000313" key="3">
    <source>
        <dbReference type="Proteomes" id="UP001144280"/>
    </source>
</evidence>
<keyword evidence="3" id="KW-1185">Reference proteome</keyword>
<name>A0ABQ5QP84_9ACTN</name>
<dbReference type="InterPro" id="IPR032710">
    <property type="entry name" value="NTF2-like_dom_sf"/>
</dbReference>
<dbReference type="SUPFAM" id="SSF54427">
    <property type="entry name" value="NTF2-like"/>
    <property type="match status" value="1"/>
</dbReference>
<dbReference type="EMBL" id="BSDI01000005">
    <property type="protein sequence ID" value="GLH96047.1"/>
    <property type="molecule type" value="Genomic_DNA"/>
</dbReference>
<evidence type="ECO:0000313" key="2">
    <source>
        <dbReference type="EMBL" id="GLH96047.1"/>
    </source>
</evidence>
<reference evidence="2" key="1">
    <citation type="submission" date="2022-12" db="EMBL/GenBank/DDBJ databases">
        <title>New Phytohabitans aurantiacus sp. RD004123 nov., an actinomycete isolated from soil.</title>
        <authorList>
            <person name="Triningsih D.W."/>
            <person name="Harunari E."/>
            <person name="Igarashi Y."/>
        </authorList>
    </citation>
    <scope>NUCLEOTIDE SEQUENCE</scope>
    <source>
        <strain evidence="2">RD004123</strain>
    </source>
</reference>
<evidence type="ECO:0000259" key="1">
    <source>
        <dbReference type="Pfam" id="PF12680"/>
    </source>
</evidence>
<dbReference type="Proteomes" id="UP001144280">
    <property type="component" value="Unassembled WGS sequence"/>
</dbReference>